<dbReference type="EMBL" id="JACHXO010000006">
    <property type="protein sequence ID" value="MBB3195885.1"/>
    <property type="molecule type" value="Genomic_DNA"/>
</dbReference>
<evidence type="ECO:0000313" key="4">
    <source>
        <dbReference type="EMBL" id="MBB3195885.1"/>
    </source>
</evidence>
<keyword evidence="1" id="KW-0233">DNA recombination</keyword>
<proteinExistence type="predicted"/>
<dbReference type="InterPro" id="IPR002104">
    <property type="entry name" value="Integrase_catalytic"/>
</dbReference>
<evidence type="ECO:0000259" key="3">
    <source>
        <dbReference type="Pfam" id="PF00589"/>
    </source>
</evidence>
<name>A0ABR6GUU8_9BURK</name>
<evidence type="ECO:0000256" key="2">
    <source>
        <dbReference type="SAM" id="MobiDB-lite"/>
    </source>
</evidence>
<sequence length="75" mass="7860">MRTGPQARPVRCTSSQPSAGQKGAHLLQAGYDIRTVQELLGHADVATTMSCNHVLKVIGGGVRRTMDSQAGLTNG</sequence>
<evidence type="ECO:0000313" key="5">
    <source>
        <dbReference type="Proteomes" id="UP000574369"/>
    </source>
</evidence>
<accession>A0ABR6GUU8</accession>
<comment type="caution">
    <text evidence="4">The sequence shown here is derived from an EMBL/GenBank/DDBJ whole genome shotgun (WGS) entry which is preliminary data.</text>
</comment>
<dbReference type="Pfam" id="PF00589">
    <property type="entry name" value="Phage_integrase"/>
    <property type="match status" value="1"/>
</dbReference>
<dbReference type="Gene3D" id="1.10.443.10">
    <property type="entry name" value="Intergrase catalytic core"/>
    <property type="match status" value="1"/>
</dbReference>
<reference evidence="4 5" key="1">
    <citation type="submission" date="2020-08" db="EMBL/GenBank/DDBJ databases">
        <title>Genomic Encyclopedia of Type Strains, Phase III (KMG-III): the genomes of soil and plant-associated and newly described type strains.</title>
        <authorList>
            <person name="Whitman W."/>
        </authorList>
    </citation>
    <scope>NUCLEOTIDE SEQUENCE [LARGE SCALE GENOMIC DNA]</scope>
    <source>
        <strain evidence="4 5">CECT 7247</strain>
    </source>
</reference>
<dbReference type="InterPro" id="IPR013762">
    <property type="entry name" value="Integrase-like_cat_sf"/>
</dbReference>
<dbReference type="Proteomes" id="UP000574369">
    <property type="component" value="Unassembled WGS sequence"/>
</dbReference>
<feature type="region of interest" description="Disordered" evidence="2">
    <location>
        <begin position="1"/>
        <end position="21"/>
    </location>
</feature>
<feature type="domain" description="Tyr recombinase" evidence="3">
    <location>
        <begin position="23"/>
        <end position="55"/>
    </location>
</feature>
<organism evidence="4 5">
    <name type="scientific">Roseateles terrae</name>
    <dbReference type="NCBI Taxonomy" id="431060"/>
    <lineage>
        <taxon>Bacteria</taxon>
        <taxon>Pseudomonadati</taxon>
        <taxon>Pseudomonadota</taxon>
        <taxon>Betaproteobacteria</taxon>
        <taxon>Burkholderiales</taxon>
        <taxon>Sphaerotilaceae</taxon>
        <taxon>Roseateles</taxon>
    </lineage>
</organism>
<protein>
    <submittedName>
        <fullName evidence="4">Integrase</fullName>
    </submittedName>
</protein>
<keyword evidence="5" id="KW-1185">Reference proteome</keyword>
<dbReference type="SUPFAM" id="SSF56349">
    <property type="entry name" value="DNA breaking-rejoining enzymes"/>
    <property type="match status" value="1"/>
</dbReference>
<dbReference type="InterPro" id="IPR011010">
    <property type="entry name" value="DNA_brk_join_enz"/>
</dbReference>
<evidence type="ECO:0000256" key="1">
    <source>
        <dbReference type="ARBA" id="ARBA00023172"/>
    </source>
</evidence>
<gene>
    <name evidence="4" type="ORF">FHS28_003295</name>
</gene>